<gene>
    <name evidence="2" type="ORF">C8Z91_33415</name>
</gene>
<name>A0A2T6FST1_9BACL</name>
<dbReference type="EMBL" id="PYHP01000099">
    <property type="protein sequence ID" value="PUA34956.1"/>
    <property type="molecule type" value="Genomic_DNA"/>
</dbReference>
<comment type="caution">
    <text evidence="2">The sequence shown here is derived from an EMBL/GenBank/DDBJ whole genome shotgun (WGS) entry which is preliminary data.</text>
</comment>
<feature type="domain" description="Endonuclease NucS C-terminal" evidence="1">
    <location>
        <begin position="34"/>
        <end position="105"/>
    </location>
</feature>
<dbReference type="InterPro" id="IPR048301">
    <property type="entry name" value="NucS_C"/>
</dbReference>
<sequence length="373" mass="42961">MENENEVSFLAIKHGIWKVLGYEVRQVKQVTLDSEVELEEIIQSNPAILHDNWLIIGRQVLTDYNTYIDLLAIDNNGSIIIIELKKHKTNREVVAQGLDYASWIKTLSASRISAIYDDYVSKYYEERNSLEEEFYEKFRIQLEEESINNSHQIVIVASELDSSTERIVEYLSDSLIPINVVFFTVFEEDSTKYISRAWMIDPQETLENASTSVKDKEPWNGEYYVSFGEGSNRSWIDALKYGFISGGGGEWYSRTLNQLAIGDRIWVNIPKVGYVGVGIVTDTAKKADEVFFQENGGEKTIYQLSRNAKYHEEYLDDDDNAEFIVKVKWLKTEAANKAISEIGFFGNQNTVCKPRAAKWVHTINRLKDIWHID</sequence>
<organism evidence="2 3">
    <name type="scientific">Paenibacillus elgii</name>
    <dbReference type="NCBI Taxonomy" id="189691"/>
    <lineage>
        <taxon>Bacteria</taxon>
        <taxon>Bacillati</taxon>
        <taxon>Bacillota</taxon>
        <taxon>Bacilli</taxon>
        <taxon>Bacillales</taxon>
        <taxon>Paenibacillaceae</taxon>
        <taxon>Paenibacillus</taxon>
    </lineage>
</organism>
<protein>
    <recommendedName>
        <fullName evidence="1">Endonuclease NucS C-terminal domain-containing protein</fullName>
    </recommendedName>
</protein>
<dbReference type="InterPro" id="IPR011856">
    <property type="entry name" value="tRNA_endonuc-like_dom_sf"/>
</dbReference>
<dbReference type="AlphaFoldDB" id="A0A2T6FST1"/>
<evidence type="ECO:0000313" key="2">
    <source>
        <dbReference type="EMBL" id="PUA34956.1"/>
    </source>
</evidence>
<dbReference type="Pfam" id="PF01939">
    <property type="entry name" value="NucS_C"/>
    <property type="match status" value="1"/>
</dbReference>
<reference evidence="2 3" key="1">
    <citation type="submission" date="2018-03" db="EMBL/GenBank/DDBJ databases">
        <title>Genome sequence of Paenibacillus elgii strain AC13 an antimicrobial compound producing bacteria.</title>
        <authorList>
            <person name="Kurokawa A.S."/>
            <person name="Araujo J.F."/>
            <person name="Costa R.A."/>
            <person name="Ortega D.B."/>
            <person name="Pires A.S."/>
            <person name="Pappas G.J.Jr."/>
            <person name="Franco O.L."/>
            <person name="Barreto C."/>
            <person name="Magalhaes B.S."/>
            <person name="Kruger R.H."/>
        </authorList>
    </citation>
    <scope>NUCLEOTIDE SEQUENCE [LARGE SCALE GENOMIC DNA]</scope>
    <source>
        <strain evidence="2 3">AC13</strain>
    </source>
</reference>
<dbReference type="Gene3D" id="3.40.1350.10">
    <property type="match status" value="1"/>
</dbReference>
<accession>A0A2T6FST1</accession>
<dbReference type="Proteomes" id="UP000244184">
    <property type="component" value="Unassembled WGS sequence"/>
</dbReference>
<dbReference type="GO" id="GO:0003676">
    <property type="term" value="F:nucleic acid binding"/>
    <property type="evidence" value="ECO:0007669"/>
    <property type="project" value="InterPro"/>
</dbReference>
<dbReference type="GO" id="GO:0004519">
    <property type="term" value="F:endonuclease activity"/>
    <property type="evidence" value="ECO:0007669"/>
    <property type="project" value="InterPro"/>
</dbReference>
<evidence type="ECO:0000313" key="3">
    <source>
        <dbReference type="Proteomes" id="UP000244184"/>
    </source>
</evidence>
<proteinExistence type="predicted"/>
<evidence type="ECO:0000259" key="1">
    <source>
        <dbReference type="Pfam" id="PF01939"/>
    </source>
</evidence>